<name>A0A5A9NFM5_9TELE</name>
<dbReference type="AlphaFoldDB" id="A0A5A9NFM5"/>
<organism evidence="1 2">
    <name type="scientific">Triplophysa tibetana</name>
    <dbReference type="NCBI Taxonomy" id="1572043"/>
    <lineage>
        <taxon>Eukaryota</taxon>
        <taxon>Metazoa</taxon>
        <taxon>Chordata</taxon>
        <taxon>Craniata</taxon>
        <taxon>Vertebrata</taxon>
        <taxon>Euteleostomi</taxon>
        <taxon>Actinopterygii</taxon>
        <taxon>Neopterygii</taxon>
        <taxon>Teleostei</taxon>
        <taxon>Ostariophysi</taxon>
        <taxon>Cypriniformes</taxon>
        <taxon>Nemacheilidae</taxon>
        <taxon>Triplophysa</taxon>
    </lineage>
</organism>
<proteinExistence type="predicted"/>
<dbReference type="Proteomes" id="UP000324632">
    <property type="component" value="Chromosome 18"/>
</dbReference>
<accession>A0A5A9NFM5</accession>
<reference evidence="1 2" key="1">
    <citation type="journal article" date="2019" name="Mol. Ecol. Resour.">
        <title>Chromosome-level genome assembly of Triplophysa tibetana, a fish adapted to the harsh high-altitude environment of the Tibetan Plateau.</title>
        <authorList>
            <person name="Yang X."/>
            <person name="Liu H."/>
            <person name="Ma Z."/>
            <person name="Zou Y."/>
            <person name="Zou M."/>
            <person name="Mao Y."/>
            <person name="Li X."/>
            <person name="Wang H."/>
            <person name="Chen T."/>
            <person name="Wang W."/>
            <person name="Yang R."/>
        </authorList>
    </citation>
    <scope>NUCLEOTIDE SEQUENCE [LARGE SCALE GENOMIC DNA]</scope>
    <source>
        <strain evidence="1">TTIB1903HZAU</strain>
        <tissue evidence="1">Muscle</tissue>
    </source>
</reference>
<keyword evidence="2" id="KW-1185">Reference proteome</keyword>
<sequence>MAPVEEGIVLLSGCTSSLQIGIVSALFIIIYVTLHSLCAGCYSDIHLHRDEEKNLPFTQNKAPEVTEEFGRNLNRLEHESMGTSTPQCFKALPLPSLPSDPTAHVEPLRHTPSFHRQECGNIFSCSEECIPTTQNLTDHMYSLLDTELNEENPYDYISEPQTLRLSDTAEGDSERPSPIIPKQVELDVNHSDTALNNPVNNGEMEQPLVLSDLCLTCTEPTAVYATVNWETKNQKNTEAVKNTYYAVDEMIDNAETVPPIPDKHF</sequence>
<comment type="caution">
    <text evidence="1">The sequence shown here is derived from an EMBL/GenBank/DDBJ whole genome shotgun (WGS) entry which is preliminary data.</text>
</comment>
<evidence type="ECO:0000313" key="1">
    <source>
        <dbReference type="EMBL" id="KAA0708470.1"/>
    </source>
</evidence>
<dbReference type="EMBL" id="SOYY01000018">
    <property type="protein sequence ID" value="KAA0708470.1"/>
    <property type="molecule type" value="Genomic_DNA"/>
</dbReference>
<gene>
    <name evidence="1" type="ORF">E1301_Tti005713</name>
</gene>
<evidence type="ECO:0000313" key="2">
    <source>
        <dbReference type="Proteomes" id="UP000324632"/>
    </source>
</evidence>
<protein>
    <submittedName>
        <fullName evidence="1">Uncharacterized protein</fullName>
    </submittedName>
</protein>